<comment type="caution">
    <text evidence="2">The sequence shown here is derived from an EMBL/GenBank/DDBJ whole genome shotgun (WGS) entry which is preliminary data.</text>
</comment>
<feature type="compositionally biased region" description="Acidic residues" evidence="1">
    <location>
        <begin position="13"/>
        <end position="23"/>
    </location>
</feature>
<keyword evidence="3" id="KW-1185">Reference proteome</keyword>
<dbReference type="EMBL" id="PPHD01082568">
    <property type="protein sequence ID" value="POI20505.1"/>
    <property type="molecule type" value="Genomic_DNA"/>
</dbReference>
<proteinExistence type="predicted"/>
<feature type="non-terminal residue" evidence="2">
    <location>
        <position position="94"/>
    </location>
</feature>
<feature type="region of interest" description="Disordered" evidence="1">
    <location>
        <begin position="1"/>
        <end position="26"/>
    </location>
</feature>
<protein>
    <submittedName>
        <fullName evidence="2">Uncharacterized protein</fullName>
    </submittedName>
</protein>
<evidence type="ECO:0000313" key="2">
    <source>
        <dbReference type="EMBL" id="POI20505.1"/>
    </source>
</evidence>
<evidence type="ECO:0000256" key="1">
    <source>
        <dbReference type="SAM" id="MobiDB-lite"/>
    </source>
</evidence>
<organism evidence="2 3">
    <name type="scientific">Bambusicola thoracicus</name>
    <name type="common">Chinese bamboo-partridge</name>
    <name type="synonym">Perdix thoracica</name>
    <dbReference type="NCBI Taxonomy" id="9083"/>
    <lineage>
        <taxon>Eukaryota</taxon>
        <taxon>Metazoa</taxon>
        <taxon>Chordata</taxon>
        <taxon>Craniata</taxon>
        <taxon>Vertebrata</taxon>
        <taxon>Euteleostomi</taxon>
        <taxon>Archelosauria</taxon>
        <taxon>Archosauria</taxon>
        <taxon>Dinosauria</taxon>
        <taxon>Saurischia</taxon>
        <taxon>Theropoda</taxon>
        <taxon>Coelurosauria</taxon>
        <taxon>Aves</taxon>
        <taxon>Neognathae</taxon>
        <taxon>Galloanserae</taxon>
        <taxon>Galliformes</taxon>
        <taxon>Phasianidae</taxon>
        <taxon>Perdicinae</taxon>
        <taxon>Bambusicola</taxon>
    </lineage>
</organism>
<accession>A0A2P4S8S9</accession>
<sequence length="94" mass="10226">MADVTQEPPQEPAVEDSMAEEPEAVPASAHIASTLGINPHVLQIMKASLLADEDDLDLILDHHSGKQPAKMDTSQEICSPRLPISKSQRQKRCS</sequence>
<name>A0A2P4S8S9_BAMTH</name>
<evidence type="ECO:0000313" key="3">
    <source>
        <dbReference type="Proteomes" id="UP000237246"/>
    </source>
</evidence>
<dbReference type="Proteomes" id="UP000237246">
    <property type="component" value="Unassembled WGS sequence"/>
</dbReference>
<dbReference type="AlphaFoldDB" id="A0A2P4S8S9"/>
<gene>
    <name evidence="2" type="ORF">CIB84_015749</name>
</gene>
<feature type="region of interest" description="Disordered" evidence="1">
    <location>
        <begin position="62"/>
        <end position="94"/>
    </location>
</feature>
<reference evidence="2 3" key="1">
    <citation type="submission" date="2018-01" db="EMBL/GenBank/DDBJ databases">
        <title>Comparison of the Chinese Bamboo Partridge and Red Junglefowl genome sequences highlights the importance of demography in genome evolution.</title>
        <authorList>
            <person name="Tiley G.P."/>
            <person name="Kimball R.T."/>
            <person name="Braun E.L."/>
            <person name="Burleigh J.G."/>
        </authorList>
    </citation>
    <scope>NUCLEOTIDE SEQUENCE [LARGE SCALE GENOMIC DNA]</scope>
    <source>
        <strain evidence="2">RTK389</strain>
        <tissue evidence="2">Blood</tissue>
    </source>
</reference>
<dbReference type="OrthoDB" id="3797628at2759"/>